<evidence type="ECO:0000256" key="6">
    <source>
        <dbReference type="ARBA" id="ARBA00022729"/>
    </source>
</evidence>
<name>A0A811PCY7_9POAL</name>
<feature type="transmembrane region" description="Helical" evidence="11">
    <location>
        <begin position="932"/>
        <end position="956"/>
    </location>
</feature>
<keyword evidence="9 11" id="KW-0472">Membrane</keyword>
<feature type="signal peptide" evidence="12">
    <location>
        <begin position="1"/>
        <end position="21"/>
    </location>
</feature>
<keyword evidence="10" id="KW-0325">Glycoprotein</keyword>
<dbReference type="OrthoDB" id="643830at2759"/>
<evidence type="ECO:0000256" key="1">
    <source>
        <dbReference type="ARBA" id="ARBA00004251"/>
    </source>
</evidence>
<sequence>MARKSTHHASWLHLHLAVCLSFLLLASHQLPSCSLALSETISRSSGTSRVPALCRSQEAAALLQLKGSFAFPTATDSCDVNTTLSSWRSGTDCCRWEGVSCDGITGRVTALDLYSSCLKVCSGLHPALFNLTSLRYLNLEGLDLCGSQLPESGLERLTNLRVLMLESCNLSGSIPPSFTGLHSLQEIHLSHNTLNGNISNLFSAHSFPHLRVLDLSSNMFEGTFPLGITQLKNLRFLDLSSTNLSGGIPNSIGNLSLLKELHLYDNGLSGGLPWELSNLTYLTVLDCSNSSLSGQLPSLTSLIRLQRISVSSNNLMGTVPATIFTLPALVELHLQVNNFSGPVEEFHNASGTLFQVDLSSNQLTGTIPTSFLELTALDTIALDSNHFTGTVNLSSYSRLRNLAKFTASGNSLVSIVGDEPWTSGSSNSSISELAFASCSLTRLPSVIRHLPFLDWLDLSYNGIGGNIPDWIWRNMSTWLDLSHNMFTEVAQPPAYTVISHIDLSFNRLRGAVPSPSLLSAFYLDYSNNKFSSMLPGDFLTLYGTAPSINLANNQLGGTIPYAECDQFHYEEQDGEALRDLDLSGNNFSGEVPPYVLRGCNNALRVLNLRGNRLEGTWPQEMDGTCRLEAVDLHGNQIRGRLPRWLANCRELNGLDVGGNNFMDSFPSWLGNLPHLRVLILRSNQFYGPVTTVSMDPHSHRKNHSRSAYFSSLQIIDLAENGFSGVLPPGLFYSFKTMAQASTVHKVREITVIGEQGETDIHQERRNPVEVAMKQQYMRMLEDQQLDLMLIDLSNNRFSGSIPRTVGNLTALLVLNLSRNAFTGEIPVELGLLSQVESLDLSWNHLTGEIPQSLASLTALEWLNLSYNDLSGSIPSGTQFSTFPSSSFQGGNRGLYGCPLPVQCNLTRPPSAAKAPPPLHVPGGEPADHRSQVVVLCLFVGSGFGLGFALAIVLQVVCSRRGARKWLCRAN</sequence>
<organism evidence="15 16">
    <name type="scientific">Miscanthus lutarioriparius</name>
    <dbReference type="NCBI Taxonomy" id="422564"/>
    <lineage>
        <taxon>Eukaryota</taxon>
        <taxon>Viridiplantae</taxon>
        <taxon>Streptophyta</taxon>
        <taxon>Embryophyta</taxon>
        <taxon>Tracheophyta</taxon>
        <taxon>Spermatophyta</taxon>
        <taxon>Magnoliopsida</taxon>
        <taxon>Liliopsida</taxon>
        <taxon>Poales</taxon>
        <taxon>Poaceae</taxon>
        <taxon>PACMAD clade</taxon>
        <taxon>Panicoideae</taxon>
        <taxon>Andropogonodae</taxon>
        <taxon>Andropogoneae</taxon>
        <taxon>Saccharinae</taxon>
        <taxon>Miscanthus</taxon>
    </lineage>
</organism>
<dbReference type="FunFam" id="3.80.10.10:FF:000213">
    <property type="entry name" value="Tyrosine-sulfated glycopeptide receptor 1"/>
    <property type="match status" value="1"/>
</dbReference>
<accession>A0A811PCY7</accession>
<feature type="domain" description="Disease resistance R13L4/SHOC-2-like LRR" evidence="14">
    <location>
        <begin position="190"/>
        <end position="337"/>
    </location>
</feature>
<keyword evidence="6 12" id="KW-0732">Signal</keyword>
<dbReference type="SUPFAM" id="SSF52058">
    <property type="entry name" value="L domain-like"/>
    <property type="match status" value="3"/>
</dbReference>
<gene>
    <name evidence="15" type="ORF">NCGR_LOCUS25696</name>
</gene>
<dbReference type="InterPro" id="IPR001611">
    <property type="entry name" value="Leu-rich_rpt"/>
</dbReference>
<dbReference type="Gene3D" id="3.80.10.10">
    <property type="entry name" value="Ribonuclease Inhibitor"/>
    <property type="match status" value="5"/>
</dbReference>
<dbReference type="PANTHER" id="PTHR48061">
    <property type="entry name" value="LEUCINE-RICH REPEAT RECEPTOR PROTEIN KINASE EMS1-LIKE-RELATED"/>
    <property type="match status" value="1"/>
</dbReference>
<dbReference type="Pfam" id="PF08263">
    <property type="entry name" value="LRRNT_2"/>
    <property type="match status" value="1"/>
</dbReference>
<evidence type="ECO:0000256" key="7">
    <source>
        <dbReference type="ARBA" id="ARBA00022737"/>
    </source>
</evidence>
<evidence type="ECO:0000256" key="4">
    <source>
        <dbReference type="ARBA" id="ARBA00022614"/>
    </source>
</evidence>
<evidence type="ECO:0008006" key="17">
    <source>
        <dbReference type="Google" id="ProtNLM"/>
    </source>
</evidence>
<evidence type="ECO:0000256" key="12">
    <source>
        <dbReference type="SAM" id="SignalP"/>
    </source>
</evidence>
<keyword evidence="8 11" id="KW-1133">Transmembrane helix</keyword>
<dbReference type="Pfam" id="PF23598">
    <property type="entry name" value="LRR_14"/>
    <property type="match status" value="1"/>
</dbReference>
<evidence type="ECO:0000256" key="9">
    <source>
        <dbReference type="ARBA" id="ARBA00023136"/>
    </source>
</evidence>
<evidence type="ECO:0000256" key="10">
    <source>
        <dbReference type="ARBA" id="ARBA00023180"/>
    </source>
</evidence>
<evidence type="ECO:0000313" key="16">
    <source>
        <dbReference type="Proteomes" id="UP000604825"/>
    </source>
</evidence>
<reference evidence="15" key="1">
    <citation type="submission" date="2020-10" db="EMBL/GenBank/DDBJ databases">
        <authorList>
            <person name="Han B."/>
            <person name="Lu T."/>
            <person name="Zhao Q."/>
            <person name="Huang X."/>
            <person name="Zhao Y."/>
        </authorList>
    </citation>
    <scope>NUCLEOTIDE SEQUENCE</scope>
</reference>
<keyword evidence="16" id="KW-1185">Reference proteome</keyword>
<proteinExistence type="inferred from homology"/>
<dbReference type="GO" id="GO:0005886">
    <property type="term" value="C:plasma membrane"/>
    <property type="evidence" value="ECO:0007669"/>
    <property type="project" value="UniProtKB-SubCell"/>
</dbReference>
<dbReference type="Pfam" id="PF13855">
    <property type="entry name" value="LRR_8"/>
    <property type="match status" value="1"/>
</dbReference>
<evidence type="ECO:0000313" key="15">
    <source>
        <dbReference type="EMBL" id="CAD6238463.1"/>
    </source>
</evidence>
<dbReference type="SMART" id="SM00369">
    <property type="entry name" value="LRR_TYP"/>
    <property type="match status" value="10"/>
</dbReference>
<keyword evidence="4" id="KW-0433">Leucine-rich repeat</keyword>
<keyword evidence="3" id="KW-1003">Cell membrane</keyword>
<dbReference type="InterPro" id="IPR046956">
    <property type="entry name" value="RLP23-like"/>
</dbReference>
<keyword evidence="5 11" id="KW-0812">Transmembrane</keyword>
<keyword evidence="7" id="KW-0677">Repeat</keyword>
<evidence type="ECO:0000256" key="11">
    <source>
        <dbReference type="SAM" id="Phobius"/>
    </source>
</evidence>
<feature type="domain" description="Leucine-rich repeat-containing N-terminal plant-type" evidence="13">
    <location>
        <begin position="56"/>
        <end position="102"/>
    </location>
</feature>
<protein>
    <recommendedName>
        <fullName evidence="17">Leucine-rich repeat-containing N-terminal plant-type domain-containing protein</fullName>
    </recommendedName>
</protein>
<dbReference type="InterPro" id="IPR013210">
    <property type="entry name" value="LRR_N_plant-typ"/>
</dbReference>
<dbReference type="EMBL" id="CAJGYO010000006">
    <property type="protein sequence ID" value="CAD6238463.1"/>
    <property type="molecule type" value="Genomic_DNA"/>
</dbReference>
<evidence type="ECO:0000259" key="14">
    <source>
        <dbReference type="Pfam" id="PF23598"/>
    </source>
</evidence>
<evidence type="ECO:0000256" key="2">
    <source>
        <dbReference type="ARBA" id="ARBA00009592"/>
    </source>
</evidence>
<comment type="similarity">
    <text evidence="2">Belongs to the RLP family.</text>
</comment>
<dbReference type="InterPro" id="IPR032675">
    <property type="entry name" value="LRR_dom_sf"/>
</dbReference>
<dbReference type="InterPro" id="IPR055414">
    <property type="entry name" value="LRR_R13L4/SHOC2-like"/>
</dbReference>
<evidence type="ECO:0000256" key="5">
    <source>
        <dbReference type="ARBA" id="ARBA00022692"/>
    </source>
</evidence>
<dbReference type="PANTHER" id="PTHR48061:SF2">
    <property type="entry name" value="RECEPTOR LIKE PROTEIN 30-LIKE"/>
    <property type="match status" value="1"/>
</dbReference>
<dbReference type="InterPro" id="IPR003591">
    <property type="entry name" value="Leu-rich_rpt_typical-subtyp"/>
</dbReference>
<dbReference type="Proteomes" id="UP000604825">
    <property type="component" value="Unassembled WGS sequence"/>
</dbReference>
<dbReference type="Pfam" id="PF00560">
    <property type="entry name" value="LRR_1"/>
    <property type="match status" value="6"/>
</dbReference>
<evidence type="ECO:0000256" key="3">
    <source>
        <dbReference type="ARBA" id="ARBA00022475"/>
    </source>
</evidence>
<dbReference type="AlphaFoldDB" id="A0A811PCY7"/>
<evidence type="ECO:0000259" key="13">
    <source>
        <dbReference type="Pfam" id="PF08263"/>
    </source>
</evidence>
<feature type="chain" id="PRO_5032468294" description="Leucine-rich repeat-containing N-terminal plant-type domain-containing protein" evidence="12">
    <location>
        <begin position="22"/>
        <end position="970"/>
    </location>
</feature>
<comment type="caution">
    <text evidence="15">The sequence shown here is derived from an EMBL/GenBank/DDBJ whole genome shotgun (WGS) entry which is preliminary data.</text>
</comment>
<evidence type="ECO:0000256" key="8">
    <source>
        <dbReference type="ARBA" id="ARBA00022989"/>
    </source>
</evidence>
<comment type="subcellular location">
    <subcellularLocation>
        <location evidence="1">Cell membrane</location>
        <topology evidence="1">Single-pass type I membrane protein</topology>
    </subcellularLocation>
</comment>
<dbReference type="FunFam" id="3.80.10.10:FF:000095">
    <property type="entry name" value="LRR receptor-like serine/threonine-protein kinase GSO1"/>
    <property type="match status" value="1"/>
</dbReference>